<dbReference type="InterPro" id="IPR020103">
    <property type="entry name" value="PsdUridine_synth_cat_dom_sf"/>
</dbReference>
<keyword evidence="3 5" id="KW-0819">tRNA processing</keyword>
<dbReference type="Pfam" id="PF16198">
    <property type="entry name" value="TruB_C_2"/>
    <property type="match status" value="1"/>
</dbReference>
<feature type="domain" description="tRNA pseudouridine synthase II TruB subfamily 1 C-terminal" evidence="7">
    <location>
        <begin position="252"/>
        <end position="309"/>
    </location>
</feature>
<feature type="active site" description="Nucleophile" evidence="5">
    <location>
        <position position="47"/>
    </location>
</feature>
<dbReference type="InterPro" id="IPR032819">
    <property type="entry name" value="TruB_C"/>
</dbReference>
<evidence type="ECO:0000256" key="3">
    <source>
        <dbReference type="ARBA" id="ARBA00022694"/>
    </source>
</evidence>
<dbReference type="GO" id="GO:1990481">
    <property type="term" value="P:mRNA pseudouridine synthesis"/>
    <property type="evidence" value="ECO:0007669"/>
    <property type="project" value="TreeGrafter"/>
</dbReference>
<protein>
    <recommendedName>
        <fullName evidence="5">tRNA pseudouridine synthase B</fullName>
        <ecNumber evidence="5">5.4.99.25</ecNumber>
    </recommendedName>
    <alternativeName>
        <fullName evidence="5">tRNA pseudouridine(55) synthase</fullName>
        <shortName evidence="5">Psi55 synthase</shortName>
    </alternativeName>
    <alternativeName>
        <fullName evidence="5">tRNA pseudouridylate synthase</fullName>
    </alternativeName>
    <alternativeName>
        <fullName evidence="5">tRNA-uridine isomerase</fullName>
    </alternativeName>
</protein>
<evidence type="ECO:0000313" key="9">
    <source>
        <dbReference type="EMBL" id="QQD23567.1"/>
    </source>
</evidence>
<dbReference type="NCBIfam" id="TIGR00431">
    <property type="entry name" value="TruB"/>
    <property type="match status" value="1"/>
</dbReference>
<accession>A0A9X7UTV0</accession>
<keyword evidence="10" id="KW-1185">Reference proteome</keyword>
<evidence type="ECO:0000256" key="5">
    <source>
        <dbReference type="HAMAP-Rule" id="MF_01080"/>
    </source>
</evidence>
<dbReference type="GO" id="GO:0003723">
    <property type="term" value="F:RNA binding"/>
    <property type="evidence" value="ECO:0007669"/>
    <property type="project" value="InterPro"/>
</dbReference>
<dbReference type="HAMAP" id="MF_01080">
    <property type="entry name" value="TruB_bact"/>
    <property type="match status" value="1"/>
</dbReference>
<dbReference type="EMBL" id="CP046056">
    <property type="protein sequence ID" value="QQD23567.1"/>
    <property type="molecule type" value="Genomic_DNA"/>
</dbReference>
<dbReference type="GO" id="GO:0031119">
    <property type="term" value="P:tRNA pseudouridine synthesis"/>
    <property type="evidence" value="ECO:0007669"/>
    <property type="project" value="UniProtKB-UniRule"/>
</dbReference>
<evidence type="ECO:0000259" key="6">
    <source>
        <dbReference type="Pfam" id="PF01509"/>
    </source>
</evidence>
<proteinExistence type="inferred from homology"/>
<dbReference type="Proteomes" id="UP000596074">
    <property type="component" value="Chromosome"/>
</dbReference>
<gene>
    <name evidence="5 9" type="primary">truB</name>
    <name evidence="9" type="ORF">GJQ55_03295</name>
</gene>
<evidence type="ECO:0000259" key="7">
    <source>
        <dbReference type="Pfam" id="PF09157"/>
    </source>
</evidence>
<dbReference type="PANTHER" id="PTHR13767:SF2">
    <property type="entry name" value="PSEUDOURIDYLATE SYNTHASE TRUB1"/>
    <property type="match status" value="1"/>
</dbReference>
<evidence type="ECO:0000256" key="1">
    <source>
        <dbReference type="ARBA" id="ARBA00000385"/>
    </source>
</evidence>
<dbReference type="KEGG" id="vcw:GJQ55_03295"/>
<comment type="catalytic activity">
    <reaction evidence="1 5">
        <text>uridine(55) in tRNA = pseudouridine(55) in tRNA</text>
        <dbReference type="Rhea" id="RHEA:42532"/>
        <dbReference type="Rhea" id="RHEA-COMP:10101"/>
        <dbReference type="Rhea" id="RHEA-COMP:10102"/>
        <dbReference type="ChEBI" id="CHEBI:65314"/>
        <dbReference type="ChEBI" id="CHEBI:65315"/>
        <dbReference type="EC" id="5.4.99.25"/>
    </reaction>
</comment>
<keyword evidence="4 5" id="KW-0413">Isomerase</keyword>
<evidence type="ECO:0000259" key="8">
    <source>
        <dbReference type="Pfam" id="PF16198"/>
    </source>
</evidence>
<feature type="domain" description="Pseudouridine synthase II N-terminal" evidence="6">
    <location>
        <begin position="32"/>
        <end position="187"/>
    </location>
</feature>
<dbReference type="Pfam" id="PF01509">
    <property type="entry name" value="TruB_N"/>
    <property type="match status" value="1"/>
</dbReference>
<evidence type="ECO:0000256" key="2">
    <source>
        <dbReference type="ARBA" id="ARBA00005642"/>
    </source>
</evidence>
<name>A0A9X7UTV0_9GAMM</name>
<comment type="similarity">
    <text evidence="2 5">Belongs to the pseudouridine synthase TruB family. Type 1 subfamily.</text>
</comment>
<evidence type="ECO:0000256" key="4">
    <source>
        <dbReference type="ARBA" id="ARBA00023235"/>
    </source>
</evidence>
<dbReference type="EC" id="5.4.99.25" evidence="5"/>
<dbReference type="InterPro" id="IPR015240">
    <property type="entry name" value="tRNA_sdUridine_synth_fam1_C"/>
</dbReference>
<feature type="domain" description="tRNA pseudouridylate synthase B C-terminal" evidence="8">
    <location>
        <begin position="188"/>
        <end position="244"/>
    </location>
</feature>
<evidence type="ECO:0000313" key="10">
    <source>
        <dbReference type="Proteomes" id="UP000596074"/>
    </source>
</evidence>
<dbReference type="InterPro" id="IPR036974">
    <property type="entry name" value="PUA_sf"/>
</dbReference>
<organism evidence="9 10">
    <name type="scientific">Venatoribacter cucullus</name>
    <dbReference type="NCBI Taxonomy" id="2661630"/>
    <lineage>
        <taxon>Bacteria</taxon>
        <taxon>Pseudomonadati</taxon>
        <taxon>Pseudomonadota</taxon>
        <taxon>Gammaproteobacteria</taxon>
        <taxon>Oceanospirillales</taxon>
        <taxon>Oceanospirillaceae</taxon>
        <taxon>Venatoribacter</taxon>
    </lineage>
</organism>
<dbReference type="RefSeq" id="WP_228346097.1">
    <property type="nucleotide sequence ID" value="NZ_CP046056.1"/>
</dbReference>
<dbReference type="CDD" id="cd02573">
    <property type="entry name" value="PseudoU_synth_EcTruB"/>
    <property type="match status" value="1"/>
</dbReference>
<dbReference type="AlphaFoldDB" id="A0A9X7UTV0"/>
<dbReference type="GO" id="GO:0160148">
    <property type="term" value="F:tRNA pseudouridine(55) synthase activity"/>
    <property type="evidence" value="ECO:0007669"/>
    <property type="project" value="UniProtKB-EC"/>
</dbReference>
<dbReference type="InterPro" id="IPR002501">
    <property type="entry name" value="PsdUridine_synth_N"/>
</dbReference>
<dbReference type="Pfam" id="PF09157">
    <property type="entry name" value="TruB-C_2"/>
    <property type="match status" value="1"/>
</dbReference>
<dbReference type="SUPFAM" id="SSF55120">
    <property type="entry name" value="Pseudouridine synthase"/>
    <property type="match status" value="1"/>
</dbReference>
<dbReference type="InterPro" id="IPR014780">
    <property type="entry name" value="tRNA_psdUridine_synth_TruB"/>
</dbReference>
<dbReference type="Gene3D" id="3.30.2350.10">
    <property type="entry name" value="Pseudouridine synthase"/>
    <property type="match status" value="1"/>
</dbReference>
<comment type="function">
    <text evidence="5">Responsible for synthesis of pseudouridine from uracil-55 in the psi GC loop of transfer RNAs.</text>
</comment>
<reference evidence="9 10" key="1">
    <citation type="submission" date="2019-11" db="EMBL/GenBank/DDBJ databases">
        <title>Venatorbacter sp. nov. a predator of Campylobacter and other Gram-negative bacteria.</title>
        <authorList>
            <person name="Saeedi A."/>
            <person name="Cummings N.J."/>
            <person name="Connerton I.F."/>
            <person name="Connerton P.L."/>
        </authorList>
    </citation>
    <scope>NUCLEOTIDE SEQUENCE [LARGE SCALE GENOMIC DNA]</scope>
    <source>
        <strain evidence="9">XL5</strain>
    </source>
</reference>
<sequence length="317" mass="34112">MARTKKGRAVSGIVVINKPLGLSSNQVLQRVKHLFGAQKAGHTGALDPLASGVLPICLGEATKLSQLLLDADKAYDTTARLGEIRSTGDAEGEVVATAPVPELDSQQLERLLDRFRGEVEQVPPMFSALKLDGKPLYELARQGMSADEIQAVADKKRRVITIHELLLQAVRPQELDLSVRCSKGTYIRTLVEDIGQAIGCGAYVSRLHRTQCGPFHSGQMLTLEQLEVLAAEDMESLDSVLLPPATAIPDWPEVALTLAEADKMLHGQPISTGLSDCPSVQLWAVAPDHRQMIGIGQIAAGQIKAQRLFQVAVPVTG</sequence>
<dbReference type="Gene3D" id="2.30.130.10">
    <property type="entry name" value="PUA domain"/>
    <property type="match status" value="1"/>
</dbReference>
<dbReference type="PANTHER" id="PTHR13767">
    <property type="entry name" value="TRNA-PSEUDOURIDINE SYNTHASE"/>
    <property type="match status" value="1"/>
</dbReference>